<dbReference type="PRINTS" id="PR00385">
    <property type="entry name" value="P450"/>
</dbReference>
<dbReference type="EMBL" id="RZHH01000002">
    <property type="protein sequence ID" value="RYJ13808.1"/>
    <property type="molecule type" value="Genomic_DNA"/>
</dbReference>
<dbReference type="PRINTS" id="PR00465">
    <property type="entry name" value="EP450IV"/>
</dbReference>
<keyword evidence="2 7" id="KW-0349">Heme</keyword>
<dbReference type="Pfam" id="PF00067">
    <property type="entry name" value="p450"/>
    <property type="match status" value="1"/>
</dbReference>
<evidence type="ECO:0000256" key="6">
    <source>
        <dbReference type="ARBA" id="ARBA00023033"/>
    </source>
</evidence>
<dbReference type="InterPro" id="IPR017972">
    <property type="entry name" value="Cyt_P450_CS"/>
</dbReference>
<dbReference type="OMA" id="QQMHLFS"/>
<evidence type="ECO:0000256" key="8">
    <source>
        <dbReference type="SAM" id="MobiDB-lite"/>
    </source>
</evidence>
<dbReference type="PANTHER" id="PTHR24291:SF50">
    <property type="entry name" value="BIFUNCTIONAL ALBAFLAVENONE MONOOXYGENASE_TERPENE SYNTHASE"/>
    <property type="match status" value="1"/>
</dbReference>
<evidence type="ECO:0000256" key="7">
    <source>
        <dbReference type="RuleBase" id="RU000461"/>
    </source>
</evidence>
<keyword evidence="3 7" id="KW-0479">Metal-binding</keyword>
<evidence type="ECO:0000256" key="4">
    <source>
        <dbReference type="ARBA" id="ARBA00023002"/>
    </source>
</evidence>
<evidence type="ECO:0000313" key="10">
    <source>
        <dbReference type="Proteomes" id="UP000294028"/>
    </source>
</evidence>
<dbReference type="GO" id="GO:0016705">
    <property type="term" value="F:oxidoreductase activity, acting on paired donors, with incorporation or reduction of molecular oxygen"/>
    <property type="evidence" value="ECO:0007669"/>
    <property type="project" value="InterPro"/>
</dbReference>
<feature type="region of interest" description="Disordered" evidence="8">
    <location>
        <begin position="412"/>
        <end position="432"/>
    </location>
</feature>
<dbReference type="RefSeq" id="WP_006054476.1">
    <property type="nucleotide sequence ID" value="NZ_RZHH01000002.1"/>
</dbReference>
<dbReference type="GO" id="GO:0020037">
    <property type="term" value="F:heme binding"/>
    <property type="evidence" value="ECO:0007669"/>
    <property type="project" value="InterPro"/>
</dbReference>
<comment type="similarity">
    <text evidence="1 7">Belongs to the cytochrome P450 family.</text>
</comment>
<evidence type="ECO:0000256" key="5">
    <source>
        <dbReference type="ARBA" id="ARBA00023004"/>
    </source>
</evidence>
<gene>
    <name evidence="9" type="ORF">ELS19_07415</name>
</gene>
<dbReference type="InterPro" id="IPR001128">
    <property type="entry name" value="Cyt_P450"/>
</dbReference>
<keyword evidence="6 7" id="KW-0503">Monooxygenase</keyword>
<organism evidence="9 10">
    <name type="scientific">Halogeometricum borinquense</name>
    <dbReference type="NCBI Taxonomy" id="60847"/>
    <lineage>
        <taxon>Archaea</taxon>
        <taxon>Methanobacteriati</taxon>
        <taxon>Methanobacteriota</taxon>
        <taxon>Stenosarchaea group</taxon>
        <taxon>Halobacteria</taxon>
        <taxon>Halobacteriales</taxon>
        <taxon>Haloferacaceae</taxon>
        <taxon>Halogeometricum</taxon>
    </lineage>
</organism>
<dbReference type="InterPro" id="IPR050196">
    <property type="entry name" value="Cytochrome_P450_Monoox"/>
</dbReference>
<dbReference type="Gene3D" id="1.10.630.10">
    <property type="entry name" value="Cytochrome P450"/>
    <property type="match status" value="1"/>
</dbReference>
<sequence>MGDNGPPTPGGLPVLGNTVAFARDPFSFIDSAVTTHGDVIRLSMLGRDRYIVAHPDLFERALVTDRDAFVKTEDFRLAFGDSVLAVDGDEWREQRDLLDPFFFFRQITDYIPKMRKQADRRAESWTPGQTYSAVEEMKGLTFDILGSTLLGQDPGKRSGDDSLRRAADDLNAYFAPTSWALPGSLPTPSRRRFNRAVTTLREEVDRLLAADHSGDDLLSVLAEARGEEGYPRSETAVSDQLVGIIFAGHETTALALTYTWYLLSEHPSVRERVEHEIDEVVGDDPVGAEHLSDLTVLERVIKESLRVYPPIHTLPRTTTREIELGGYSIPEGSEVLLSVRNVHRDERFFEHPDQFDPDRWERNDAPEYAYVPFGAGPRRCIGQSFAMIEAKTALTELMKRYRLEWAGNGELDLSPQMTTQPRGDVPMIVRER</sequence>
<keyword evidence="4 7" id="KW-0560">Oxidoreductase</keyword>
<dbReference type="InterPro" id="IPR036396">
    <property type="entry name" value="Cyt_P450_sf"/>
</dbReference>
<dbReference type="GeneID" id="9993490"/>
<accession>A0A482TF43</accession>
<dbReference type="GO" id="GO:0004497">
    <property type="term" value="F:monooxygenase activity"/>
    <property type="evidence" value="ECO:0007669"/>
    <property type="project" value="UniProtKB-KW"/>
</dbReference>
<dbReference type="PROSITE" id="PS00086">
    <property type="entry name" value="CYTOCHROME_P450"/>
    <property type="match status" value="1"/>
</dbReference>
<comment type="caution">
    <text evidence="9">The sequence shown here is derived from an EMBL/GenBank/DDBJ whole genome shotgun (WGS) entry which is preliminary data.</text>
</comment>
<evidence type="ECO:0000256" key="2">
    <source>
        <dbReference type="ARBA" id="ARBA00022617"/>
    </source>
</evidence>
<proteinExistence type="inferred from homology"/>
<name>A0A482TF43_9EURY</name>
<dbReference type="Proteomes" id="UP000294028">
    <property type="component" value="Unassembled WGS sequence"/>
</dbReference>
<dbReference type="InterPro" id="IPR002403">
    <property type="entry name" value="Cyt_P450_E_grp-IV"/>
</dbReference>
<dbReference type="GO" id="GO:0005506">
    <property type="term" value="F:iron ion binding"/>
    <property type="evidence" value="ECO:0007669"/>
    <property type="project" value="InterPro"/>
</dbReference>
<dbReference type="SUPFAM" id="SSF48264">
    <property type="entry name" value="Cytochrome P450"/>
    <property type="match status" value="1"/>
</dbReference>
<evidence type="ECO:0000313" key="9">
    <source>
        <dbReference type="EMBL" id="RYJ13808.1"/>
    </source>
</evidence>
<evidence type="ECO:0000256" key="3">
    <source>
        <dbReference type="ARBA" id="ARBA00022723"/>
    </source>
</evidence>
<dbReference type="AlphaFoldDB" id="A0A482TF43"/>
<reference evidence="9 10" key="1">
    <citation type="submission" date="2018-12" db="EMBL/GenBank/DDBJ databases">
        <title>Genome analysis provides insights into bioremediation potentialities of Halogeometricum borinquense strain N11.</title>
        <authorList>
            <person name="Najjari A."/>
            <person name="Youssef N."/>
            <person name="Fhoula I."/>
            <person name="Ben Dhia O."/>
            <person name="Mahjoubi M."/>
            <person name="Ouzari H.I."/>
            <person name="Cherif A."/>
        </authorList>
    </citation>
    <scope>NUCLEOTIDE SEQUENCE [LARGE SCALE GENOMIC DNA]</scope>
    <source>
        <strain evidence="9 10">N11</strain>
    </source>
</reference>
<protein>
    <submittedName>
        <fullName evidence="9">Cytochrome P450</fullName>
    </submittedName>
</protein>
<evidence type="ECO:0000256" key="1">
    <source>
        <dbReference type="ARBA" id="ARBA00010617"/>
    </source>
</evidence>
<dbReference type="PANTHER" id="PTHR24291">
    <property type="entry name" value="CYTOCHROME P450 FAMILY 4"/>
    <property type="match status" value="1"/>
</dbReference>
<keyword evidence="5 7" id="KW-0408">Iron</keyword>